<sequence length="222" mass="24712">MGRGVAFTAWGKAVEGVEGLSGEFDRLRKFQSALAMGFPSAESGKEEDEQEIQTSHVVFFHLARSWTSYFATVLNHHPKHFRIHSTSLFRDYFCLNPIARGIFSASTILFFTCVGFDTISTMIDGTRNPAKDIPFGLVNTMPITTARYVTYIAYTHMMSLWVAAILEPKILKFSAGAGMHDREQRRHHVGVSDLSKVAGLGGDGDEDMVMPFNAQKATIYFS</sequence>
<dbReference type="Proteomes" id="UP001412067">
    <property type="component" value="Unassembled WGS sequence"/>
</dbReference>
<evidence type="ECO:0000313" key="3">
    <source>
        <dbReference type="Proteomes" id="UP001412067"/>
    </source>
</evidence>
<dbReference type="PANTHER" id="PTHR43243">
    <property type="entry name" value="INNER MEMBRANE TRANSPORTER YGJI-RELATED"/>
    <property type="match status" value="1"/>
</dbReference>
<evidence type="ECO:0000256" key="1">
    <source>
        <dbReference type="ARBA" id="ARBA00008572"/>
    </source>
</evidence>
<reference evidence="2 3" key="1">
    <citation type="journal article" date="2022" name="Nat. Plants">
        <title>Genomes of leafy and leafless Platanthera orchids illuminate the evolution of mycoheterotrophy.</title>
        <authorList>
            <person name="Li M.H."/>
            <person name="Liu K.W."/>
            <person name="Li Z."/>
            <person name="Lu H.C."/>
            <person name="Ye Q.L."/>
            <person name="Zhang D."/>
            <person name="Wang J.Y."/>
            <person name="Li Y.F."/>
            <person name="Zhong Z.M."/>
            <person name="Liu X."/>
            <person name="Yu X."/>
            <person name="Liu D.K."/>
            <person name="Tu X.D."/>
            <person name="Liu B."/>
            <person name="Hao Y."/>
            <person name="Liao X.Y."/>
            <person name="Jiang Y.T."/>
            <person name="Sun W.H."/>
            <person name="Chen J."/>
            <person name="Chen Y.Q."/>
            <person name="Ai Y."/>
            <person name="Zhai J.W."/>
            <person name="Wu S.S."/>
            <person name="Zhou Z."/>
            <person name="Hsiao Y.Y."/>
            <person name="Wu W.L."/>
            <person name="Chen Y.Y."/>
            <person name="Lin Y.F."/>
            <person name="Hsu J.L."/>
            <person name="Li C.Y."/>
            <person name="Wang Z.W."/>
            <person name="Zhao X."/>
            <person name="Zhong W.Y."/>
            <person name="Ma X.K."/>
            <person name="Ma L."/>
            <person name="Huang J."/>
            <person name="Chen G.Z."/>
            <person name="Huang M.Z."/>
            <person name="Huang L."/>
            <person name="Peng D.H."/>
            <person name="Luo Y.B."/>
            <person name="Zou S.Q."/>
            <person name="Chen S.P."/>
            <person name="Lan S."/>
            <person name="Tsai W.C."/>
            <person name="Van de Peer Y."/>
            <person name="Liu Z.J."/>
        </authorList>
    </citation>
    <scope>NUCLEOTIDE SEQUENCE [LARGE SCALE GENOMIC DNA]</scope>
    <source>
        <strain evidence="2">Lor288</strain>
    </source>
</reference>
<accession>A0ABR2MSA0</accession>
<dbReference type="Gene3D" id="1.20.1740.10">
    <property type="entry name" value="Amino acid/polyamine transporter I"/>
    <property type="match status" value="1"/>
</dbReference>
<organism evidence="2 3">
    <name type="scientific">Platanthera guangdongensis</name>
    <dbReference type="NCBI Taxonomy" id="2320717"/>
    <lineage>
        <taxon>Eukaryota</taxon>
        <taxon>Viridiplantae</taxon>
        <taxon>Streptophyta</taxon>
        <taxon>Embryophyta</taxon>
        <taxon>Tracheophyta</taxon>
        <taxon>Spermatophyta</taxon>
        <taxon>Magnoliopsida</taxon>
        <taxon>Liliopsida</taxon>
        <taxon>Asparagales</taxon>
        <taxon>Orchidaceae</taxon>
        <taxon>Orchidoideae</taxon>
        <taxon>Orchideae</taxon>
        <taxon>Orchidinae</taxon>
        <taxon>Platanthera</taxon>
    </lineage>
</organism>
<proteinExistence type="inferred from homology"/>
<keyword evidence="3" id="KW-1185">Reference proteome</keyword>
<gene>
    <name evidence="2" type="primary">CAT1</name>
    <name evidence="2" type="ORF">KSP40_PGU001234</name>
</gene>
<comment type="caution">
    <text evidence="2">The sequence shown here is derived from an EMBL/GenBank/DDBJ whole genome shotgun (WGS) entry which is preliminary data.</text>
</comment>
<name>A0ABR2MSA0_9ASPA</name>
<dbReference type="PANTHER" id="PTHR43243:SF1">
    <property type="entry name" value="CATIONIC AMINO ACID TRANSPORTER 1"/>
    <property type="match status" value="1"/>
</dbReference>
<evidence type="ECO:0000313" key="2">
    <source>
        <dbReference type="EMBL" id="KAK8965828.1"/>
    </source>
</evidence>
<comment type="similarity">
    <text evidence="1">Belongs to the amino acid-polyamine-organocation (APC) superfamily. Cationic amino acid transporter (CAT) (TC 2.A.3.3) family.</text>
</comment>
<dbReference type="EMBL" id="JBBWWR010000005">
    <property type="protein sequence ID" value="KAK8965828.1"/>
    <property type="molecule type" value="Genomic_DNA"/>
</dbReference>
<protein>
    <submittedName>
        <fullName evidence="2">Cationic amino acid transporter 1</fullName>
    </submittedName>
</protein>